<evidence type="ECO:0000256" key="1">
    <source>
        <dbReference type="ARBA" id="ARBA00004123"/>
    </source>
</evidence>
<evidence type="ECO:0000313" key="10">
    <source>
        <dbReference type="EMBL" id="KAF5803595.1"/>
    </source>
</evidence>
<dbReference type="InterPro" id="IPR046347">
    <property type="entry name" value="bZIP_sf"/>
</dbReference>
<organism evidence="10 11">
    <name type="scientific">Helianthus annuus</name>
    <name type="common">Common sunflower</name>
    <dbReference type="NCBI Taxonomy" id="4232"/>
    <lineage>
        <taxon>Eukaryota</taxon>
        <taxon>Viridiplantae</taxon>
        <taxon>Streptophyta</taxon>
        <taxon>Embryophyta</taxon>
        <taxon>Tracheophyta</taxon>
        <taxon>Spermatophyta</taxon>
        <taxon>Magnoliopsida</taxon>
        <taxon>eudicotyledons</taxon>
        <taxon>Gunneridae</taxon>
        <taxon>Pentapetalae</taxon>
        <taxon>asterids</taxon>
        <taxon>campanulids</taxon>
        <taxon>Asterales</taxon>
        <taxon>Asteraceae</taxon>
        <taxon>Asteroideae</taxon>
        <taxon>Heliantheae alliance</taxon>
        <taxon>Heliantheae</taxon>
        <taxon>Helianthus</taxon>
    </lineage>
</organism>
<dbReference type="GO" id="GO:0003700">
    <property type="term" value="F:DNA-binding transcription factor activity"/>
    <property type="evidence" value="ECO:0007669"/>
    <property type="project" value="InterPro"/>
</dbReference>
<keyword evidence="3" id="KW-0805">Transcription regulation</keyword>
<dbReference type="InterPro" id="IPR004827">
    <property type="entry name" value="bZIP"/>
</dbReference>
<dbReference type="EMBL" id="MNCJ02000321">
    <property type="protein sequence ID" value="KAF5803595.1"/>
    <property type="molecule type" value="Genomic_DNA"/>
</dbReference>
<keyword evidence="7" id="KW-0175">Coiled coil</keyword>
<dbReference type="SUPFAM" id="SSF57959">
    <property type="entry name" value="Leucine zipper domain"/>
    <property type="match status" value="1"/>
</dbReference>
<keyword evidence="4" id="KW-0238">DNA-binding</keyword>
<evidence type="ECO:0000313" key="11">
    <source>
        <dbReference type="Proteomes" id="UP000215914"/>
    </source>
</evidence>
<dbReference type="GO" id="GO:0006355">
    <property type="term" value="P:regulation of DNA-templated transcription"/>
    <property type="evidence" value="ECO:0000318"/>
    <property type="project" value="GO_Central"/>
</dbReference>
<feature type="domain" description="BZIP" evidence="9">
    <location>
        <begin position="176"/>
        <end position="239"/>
    </location>
</feature>
<dbReference type="PROSITE" id="PS50217">
    <property type="entry name" value="BZIP"/>
    <property type="match status" value="1"/>
</dbReference>
<gene>
    <name evidence="10" type="ORF">HanXRQr2_Chr06g0273221</name>
</gene>
<dbReference type="GO" id="GO:0005634">
    <property type="term" value="C:nucleus"/>
    <property type="evidence" value="ECO:0000318"/>
    <property type="project" value="GO_Central"/>
</dbReference>
<dbReference type="AlphaFoldDB" id="A0A9K3IVL2"/>
<dbReference type="Proteomes" id="UP000215914">
    <property type="component" value="Unassembled WGS sequence"/>
</dbReference>
<evidence type="ECO:0000259" key="9">
    <source>
        <dbReference type="PROSITE" id="PS50217"/>
    </source>
</evidence>
<evidence type="ECO:0000256" key="5">
    <source>
        <dbReference type="ARBA" id="ARBA00023163"/>
    </source>
</evidence>
<protein>
    <submittedName>
        <fullName evidence="10">Transcription factor bZIP family</fullName>
    </submittedName>
</protein>
<comment type="similarity">
    <text evidence="2">Belongs to the bZIP family.</text>
</comment>
<dbReference type="InterPro" id="IPR044827">
    <property type="entry name" value="GBF-like"/>
</dbReference>
<dbReference type="Pfam" id="PF00170">
    <property type="entry name" value="bZIP_1"/>
    <property type="match status" value="1"/>
</dbReference>
<evidence type="ECO:0000256" key="3">
    <source>
        <dbReference type="ARBA" id="ARBA00023015"/>
    </source>
</evidence>
<reference evidence="10" key="2">
    <citation type="submission" date="2020-06" db="EMBL/GenBank/DDBJ databases">
        <title>Helianthus annuus Genome sequencing and assembly Release 2.</title>
        <authorList>
            <person name="Gouzy J."/>
            <person name="Langlade N."/>
            <person name="Munos S."/>
        </authorList>
    </citation>
    <scope>NUCLEOTIDE SEQUENCE</scope>
    <source>
        <tissue evidence="10">Leaves</tissue>
    </source>
</reference>
<evidence type="ECO:0000256" key="6">
    <source>
        <dbReference type="ARBA" id="ARBA00023242"/>
    </source>
</evidence>
<accession>A0A9K3IVL2</accession>
<proteinExistence type="inferred from homology"/>
<sequence length="467" mass="51665">MTSPHVQRLPNGWLAILTWPVSHCYVAASHTSTVMHPHGTTSAISLIMPTSFQVIYLFQFYPTTNQTKPNQNSFIMDPMEFEAAEALAGLARLPASNSVSRGSESVLNDRNSCSGDSYPEVATSFMVKKSNKSGVSTAKSVKDEHSTDLRLNPAHPTNCAPSGRKSRQNLTEAEVEARKIRRVLANRESARQTIRRRQAVFEELTRKAADLSWDNENLKREKDTASKRLGSLKAKNECLKAQMKMMYNEAKENQEESITTNEPSMSASSANSPSLNYIQPSFLPFVWPNSVQLPPAGIVIPSHIPVTPAIVNKPDLSSCEGSSGRGTPLYLLPYPWLFTLPQSGGNENRANSFNLNDKPRESCECQQFFPEKTSETPANGGFPPDGGGRATTNLVSCEELLLQNNDTNTVGDNNQVVEQIHKIHKVPVVCSGERSLGDIAAAAEARRKRKQLTRLKNHLHFRQLRTH</sequence>
<keyword evidence="6" id="KW-0539">Nucleus</keyword>
<feature type="region of interest" description="Disordered" evidence="8">
    <location>
        <begin position="132"/>
        <end position="171"/>
    </location>
</feature>
<evidence type="ECO:0000256" key="2">
    <source>
        <dbReference type="ARBA" id="ARBA00007163"/>
    </source>
</evidence>
<evidence type="ECO:0000256" key="4">
    <source>
        <dbReference type="ARBA" id="ARBA00023125"/>
    </source>
</evidence>
<dbReference type="PANTHER" id="PTHR45967:SF28">
    <property type="entry name" value="BASIC-LEUCINE ZIPPER (BZIP) TRANSCRIPTION FACTOR FAMILY PROTEIN"/>
    <property type="match status" value="1"/>
</dbReference>
<comment type="caution">
    <text evidence="10">The sequence shown here is derived from an EMBL/GenBank/DDBJ whole genome shotgun (WGS) entry which is preliminary data.</text>
</comment>
<evidence type="ECO:0000256" key="8">
    <source>
        <dbReference type="SAM" id="MobiDB-lite"/>
    </source>
</evidence>
<comment type="subcellular location">
    <subcellularLocation>
        <location evidence="1">Nucleus</location>
    </subcellularLocation>
</comment>
<reference evidence="10" key="1">
    <citation type="journal article" date="2017" name="Nature">
        <title>The sunflower genome provides insights into oil metabolism, flowering and Asterid evolution.</title>
        <authorList>
            <person name="Badouin H."/>
            <person name="Gouzy J."/>
            <person name="Grassa C.J."/>
            <person name="Murat F."/>
            <person name="Staton S.E."/>
            <person name="Cottret L."/>
            <person name="Lelandais-Briere C."/>
            <person name="Owens G.L."/>
            <person name="Carrere S."/>
            <person name="Mayjonade B."/>
            <person name="Legrand L."/>
            <person name="Gill N."/>
            <person name="Kane N.C."/>
            <person name="Bowers J.E."/>
            <person name="Hubner S."/>
            <person name="Bellec A."/>
            <person name="Berard A."/>
            <person name="Berges H."/>
            <person name="Blanchet N."/>
            <person name="Boniface M.C."/>
            <person name="Brunel D."/>
            <person name="Catrice O."/>
            <person name="Chaidir N."/>
            <person name="Claudel C."/>
            <person name="Donnadieu C."/>
            <person name="Faraut T."/>
            <person name="Fievet G."/>
            <person name="Helmstetter N."/>
            <person name="King M."/>
            <person name="Knapp S.J."/>
            <person name="Lai Z."/>
            <person name="Le Paslier M.C."/>
            <person name="Lippi Y."/>
            <person name="Lorenzon L."/>
            <person name="Mandel J.R."/>
            <person name="Marage G."/>
            <person name="Marchand G."/>
            <person name="Marquand E."/>
            <person name="Bret-Mestries E."/>
            <person name="Morien E."/>
            <person name="Nambeesan S."/>
            <person name="Nguyen T."/>
            <person name="Pegot-Espagnet P."/>
            <person name="Pouilly N."/>
            <person name="Raftis F."/>
            <person name="Sallet E."/>
            <person name="Schiex T."/>
            <person name="Thomas J."/>
            <person name="Vandecasteele C."/>
            <person name="Vares D."/>
            <person name="Vear F."/>
            <person name="Vautrin S."/>
            <person name="Crespi M."/>
            <person name="Mangin B."/>
            <person name="Burke J.M."/>
            <person name="Salse J."/>
            <person name="Munos S."/>
            <person name="Vincourt P."/>
            <person name="Rieseberg L.H."/>
            <person name="Langlade N.B."/>
        </authorList>
    </citation>
    <scope>NUCLEOTIDE SEQUENCE</scope>
    <source>
        <tissue evidence="10">Leaves</tissue>
    </source>
</reference>
<dbReference type="GO" id="GO:0043565">
    <property type="term" value="F:sequence-specific DNA binding"/>
    <property type="evidence" value="ECO:0000318"/>
    <property type="project" value="GO_Central"/>
</dbReference>
<name>A0A9K3IVL2_HELAN</name>
<evidence type="ECO:0000256" key="7">
    <source>
        <dbReference type="SAM" id="Coils"/>
    </source>
</evidence>
<dbReference type="SMART" id="SM00338">
    <property type="entry name" value="BRLZ"/>
    <property type="match status" value="1"/>
</dbReference>
<dbReference type="PANTHER" id="PTHR45967">
    <property type="entry name" value="G-BOX-BINDING FACTOR 3-RELATED"/>
    <property type="match status" value="1"/>
</dbReference>
<feature type="coiled-coil region" evidence="7">
    <location>
        <begin position="201"/>
        <end position="256"/>
    </location>
</feature>
<dbReference type="Gramene" id="mRNA:HanXRQr2_Chr06g0273221">
    <property type="protein sequence ID" value="mRNA:HanXRQr2_Chr06g0273221"/>
    <property type="gene ID" value="HanXRQr2_Chr06g0273221"/>
</dbReference>
<dbReference type="InterPro" id="IPR045314">
    <property type="entry name" value="bZIP_plant_GBF1"/>
</dbReference>
<dbReference type="CDD" id="cd14702">
    <property type="entry name" value="bZIP_plant_GBF1"/>
    <property type="match status" value="1"/>
</dbReference>
<dbReference type="Gene3D" id="1.20.5.170">
    <property type="match status" value="1"/>
</dbReference>
<keyword evidence="11" id="KW-1185">Reference proteome</keyword>
<keyword evidence="5" id="KW-0804">Transcription</keyword>